<evidence type="ECO:0000313" key="1">
    <source>
        <dbReference type="EMBL" id="SJM89040.1"/>
    </source>
</evidence>
<dbReference type="Proteomes" id="UP000195667">
    <property type="component" value="Unassembled WGS sequence"/>
</dbReference>
<accession>A0A1R4GZ03</accession>
<dbReference type="EMBL" id="FUKI01000001">
    <property type="protein sequence ID" value="SJM89040.1"/>
    <property type="molecule type" value="Genomic_DNA"/>
</dbReference>
<reference evidence="2" key="1">
    <citation type="submission" date="2017-02" db="EMBL/GenBank/DDBJ databases">
        <authorList>
            <person name="Daims H."/>
        </authorList>
    </citation>
    <scope>NUCLEOTIDE SEQUENCE [LARGE SCALE GENOMIC DNA]</scope>
</reference>
<gene>
    <name evidence="1" type="ORF">CRENPOLYSF1_10043</name>
</gene>
<name>A0A1R4GZ03_9GAMM</name>
<proteinExistence type="predicted"/>
<protein>
    <submittedName>
        <fullName evidence="1">Uncharacterized protein</fullName>
    </submittedName>
</protein>
<organism evidence="1 2">
    <name type="scientific">Crenothrix polyspora</name>
    <dbReference type="NCBI Taxonomy" id="360316"/>
    <lineage>
        <taxon>Bacteria</taxon>
        <taxon>Pseudomonadati</taxon>
        <taxon>Pseudomonadota</taxon>
        <taxon>Gammaproteobacteria</taxon>
        <taxon>Methylococcales</taxon>
        <taxon>Crenotrichaceae</taxon>
        <taxon>Crenothrix</taxon>
    </lineage>
</organism>
<keyword evidence="2" id="KW-1185">Reference proteome</keyword>
<evidence type="ECO:0000313" key="2">
    <source>
        <dbReference type="Proteomes" id="UP000195667"/>
    </source>
</evidence>
<sequence>MLSMPLCAVDGEMYSLWYLLREVRCREDGEHYNQLGYSNTPVFSRFPK</sequence>
<dbReference type="AlphaFoldDB" id="A0A1R4GZ03"/>